<dbReference type="InterPro" id="IPR005322">
    <property type="entry name" value="Peptidase_C69"/>
</dbReference>
<gene>
    <name evidence="3" type="primary">pepD_2</name>
    <name evidence="3" type="ORF">NCTC11190_01548</name>
</gene>
<keyword evidence="1" id="KW-0645">Protease</keyword>
<evidence type="ECO:0000256" key="1">
    <source>
        <dbReference type="RuleBase" id="RU364089"/>
    </source>
</evidence>
<accession>A0A379MS25</accession>
<sequence>MKKTKLFAALLSGVFLAQQSAVACTNILVTKGASKTGSTMISYSADSHTLYGELYYRPAADYPAGTMMKVYEWDTGKFLGEIPQAEHTYSVVGNMNEHQLLIGESTWGGLPQLVDPHGIMDYGSLMYITLQRAKTAREALKVMTDLVAEYGYASSGESISIADPNEVWVVEIIGKGVKMVDGKNANKGAVWVARRIPDGAISAHANQARITTFPLNDPENCIYSPDVISFAREQGLYKGSDKDFDFAAVYNPMDYSSMRGCEARVWSVFRQVTDGMDKYLDHVTGKNPDNRLPLWVTPNRKLTVRDVAEFMRNHFEGTELDMTCDPGAGPFKLPYRWRPMTFKVGDEEFTNERAIATQQTGWWYVGECRSWLPDPIGGVLWFGVDDTDSSPLTPIYCCTDRIPQAYAVGNGNMTTYSETSMFWVVNRVTNFAYGRYDIIHPDVERAMNRFEERCFAEQPAVDAAAEMLYKQNPQLAVDFLTDYSVNTAQRLFQTWVDLDRYLLVKYIDGNVKKEVSEGVFMDNGNGRGIPASPDFPGYSEEWKEMVKQAAGERLKVVQPGQNR</sequence>
<evidence type="ECO:0000256" key="2">
    <source>
        <dbReference type="SAM" id="SignalP"/>
    </source>
</evidence>
<dbReference type="EC" id="3.4.-.-" evidence="1"/>
<keyword evidence="1 3" id="KW-0378">Hydrolase</keyword>
<dbReference type="AlphaFoldDB" id="A0A379MS25"/>
<keyword evidence="2" id="KW-0732">Signal</keyword>
<feature type="chain" id="PRO_5016804586" description="Dipeptidase" evidence="2">
    <location>
        <begin position="24"/>
        <end position="563"/>
    </location>
</feature>
<comment type="similarity">
    <text evidence="1">Belongs to the peptidase C69 family.</text>
</comment>
<feature type="signal peptide" evidence="2">
    <location>
        <begin position="1"/>
        <end position="23"/>
    </location>
</feature>
<dbReference type="Proteomes" id="UP000255233">
    <property type="component" value="Unassembled WGS sequence"/>
</dbReference>
<dbReference type="GO" id="GO:0016805">
    <property type="term" value="F:dipeptidase activity"/>
    <property type="evidence" value="ECO:0007669"/>
    <property type="project" value="UniProtKB-KW"/>
</dbReference>
<dbReference type="GO" id="GO:0006508">
    <property type="term" value="P:proteolysis"/>
    <property type="evidence" value="ECO:0007669"/>
    <property type="project" value="UniProtKB-KW"/>
</dbReference>
<keyword evidence="1" id="KW-0224">Dipeptidase</keyword>
<comment type="catalytic activity">
    <reaction evidence="1">
        <text>an L-aminoacyl-L-amino acid + H2O = 2 an L-alpha-amino acid</text>
        <dbReference type="Rhea" id="RHEA:48940"/>
        <dbReference type="ChEBI" id="CHEBI:15377"/>
        <dbReference type="ChEBI" id="CHEBI:59869"/>
        <dbReference type="ChEBI" id="CHEBI:77460"/>
    </reaction>
</comment>
<dbReference type="OrthoDB" id="1109933at2"/>
<evidence type="ECO:0000313" key="4">
    <source>
        <dbReference type="Proteomes" id="UP000255233"/>
    </source>
</evidence>
<dbReference type="PANTHER" id="PTHR12994">
    <property type="entry name" value="SECERNIN"/>
    <property type="match status" value="1"/>
</dbReference>
<dbReference type="PROSITE" id="PS51257">
    <property type="entry name" value="PROKAR_LIPOPROTEIN"/>
    <property type="match status" value="1"/>
</dbReference>
<name>A0A379MS25_9BACT</name>
<dbReference type="RefSeq" id="WP_027291801.1">
    <property type="nucleotide sequence ID" value="NZ_UGVL01000001.1"/>
</dbReference>
<dbReference type="PANTHER" id="PTHR12994:SF17">
    <property type="entry name" value="LD30995P"/>
    <property type="match status" value="1"/>
</dbReference>
<dbReference type="Pfam" id="PF03577">
    <property type="entry name" value="Peptidase_C69"/>
    <property type="match status" value="1"/>
</dbReference>
<evidence type="ECO:0000313" key="3">
    <source>
        <dbReference type="EMBL" id="SUE34325.1"/>
    </source>
</evidence>
<dbReference type="Gene3D" id="3.60.60.10">
    <property type="entry name" value="Penicillin V Acylase, Chain A"/>
    <property type="match status" value="1"/>
</dbReference>
<keyword evidence="4" id="KW-1185">Reference proteome</keyword>
<reference evidence="3 4" key="1">
    <citation type="submission" date="2018-06" db="EMBL/GenBank/DDBJ databases">
        <authorList>
            <consortium name="Pathogen Informatics"/>
            <person name="Doyle S."/>
        </authorList>
    </citation>
    <scope>NUCLEOTIDE SEQUENCE [LARGE SCALE GENOMIC DNA]</scope>
    <source>
        <strain evidence="3 4">NCTC11190</strain>
    </source>
</reference>
<dbReference type="EMBL" id="UGVL01000001">
    <property type="protein sequence ID" value="SUE34325.1"/>
    <property type="molecule type" value="Genomic_DNA"/>
</dbReference>
<organism evidence="3 4">
    <name type="scientific">Rikenella microfusus</name>
    <dbReference type="NCBI Taxonomy" id="28139"/>
    <lineage>
        <taxon>Bacteria</taxon>
        <taxon>Pseudomonadati</taxon>
        <taxon>Bacteroidota</taxon>
        <taxon>Bacteroidia</taxon>
        <taxon>Bacteroidales</taxon>
        <taxon>Rikenellaceae</taxon>
        <taxon>Rikenella</taxon>
    </lineage>
</organism>
<protein>
    <recommendedName>
        <fullName evidence="1">Dipeptidase</fullName>
        <ecNumber evidence="1">3.4.-.-</ecNumber>
    </recommendedName>
</protein>
<dbReference type="STRING" id="880526.GCA_000427365_02271"/>
<dbReference type="GO" id="GO:0070004">
    <property type="term" value="F:cysteine-type exopeptidase activity"/>
    <property type="evidence" value="ECO:0007669"/>
    <property type="project" value="InterPro"/>
</dbReference>
<proteinExistence type="inferred from homology"/>